<evidence type="ECO:0000313" key="6">
    <source>
        <dbReference type="EMBL" id="CAI9149555.1"/>
    </source>
</evidence>
<dbReference type="Gene3D" id="3.40.50.300">
    <property type="entry name" value="P-loop containing nucleotide triphosphate hydrolases"/>
    <property type="match status" value="1"/>
</dbReference>
<dbReference type="InterPro" id="IPR011545">
    <property type="entry name" value="DEAD/DEAH_box_helicase_dom"/>
</dbReference>
<accession>A0ABN8XLV0</accession>
<dbReference type="SUPFAM" id="SSF52540">
    <property type="entry name" value="P-loop containing nucleoside triphosphate hydrolases"/>
    <property type="match status" value="2"/>
</dbReference>
<protein>
    <recommendedName>
        <fullName evidence="5">DEAD/DEAH-box helicase domain-containing protein</fullName>
    </recommendedName>
</protein>
<evidence type="ECO:0000256" key="4">
    <source>
        <dbReference type="ARBA" id="ARBA00022840"/>
    </source>
</evidence>
<gene>
    <name evidence="6" type="ORF">MRATA1EN1_LOCUS31173</name>
</gene>
<evidence type="ECO:0000259" key="5">
    <source>
        <dbReference type="Pfam" id="PF00270"/>
    </source>
</evidence>
<keyword evidence="2" id="KW-0378">Hydrolase</keyword>
<dbReference type="EMBL" id="CATKSN020000393">
    <property type="protein sequence ID" value="CAI9149555.1"/>
    <property type="molecule type" value="Genomic_DNA"/>
</dbReference>
<keyword evidence="7" id="KW-1185">Reference proteome</keyword>
<reference evidence="6" key="1">
    <citation type="submission" date="2023-04" db="EMBL/GenBank/DDBJ databases">
        <authorList>
            <consortium name="ELIXIR-Norway"/>
        </authorList>
    </citation>
    <scope>NUCLEOTIDE SEQUENCE [LARGE SCALE GENOMIC DNA]</scope>
</reference>
<evidence type="ECO:0000256" key="1">
    <source>
        <dbReference type="ARBA" id="ARBA00022741"/>
    </source>
</evidence>
<dbReference type="Pfam" id="PF00270">
    <property type="entry name" value="DEAD"/>
    <property type="match status" value="1"/>
</dbReference>
<dbReference type="PANTHER" id="PTHR47960">
    <property type="entry name" value="DEAD-BOX ATP-DEPENDENT RNA HELICASE 50"/>
    <property type="match status" value="1"/>
</dbReference>
<keyword evidence="3" id="KW-0347">Helicase</keyword>
<dbReference type="Proteomes" id="UP001176941">
    <property type="component" value="Unassembled WGS sequence"/>
</dbReference>
<keyword evidence="4" id="KW-0067">ATP-binding</keyword>
<dbReference type="InterPro" id="IPR027417">
    <property type="entry name" value="P-loop_NTPase"/>
</dbReference>
<evidence type="ECO:0000256" key="3">
    <source>
        <dbReference type="ARBA" id="ARBA00022806"/>
    </source>
</evidence>
<name>A0ABN8XLV0_RANTA</name>
<comment type="caution">
    <text evidence="6">The sequence shown here is derived from an EMBL/GenBank/DDBJ whole genome shotgun (WGS) entry which is preliminary data.</text>
</comment>
<keyword evidence="1" id="KW-0547">Nucleotide-binding</keyword>
<organism evidence="6 7">
    <name type="scientific">Rangifer tarandus platyrhynchus</name>
    <name type="common">Svalbard reindeer</name>
    <dbReference type="NCBI Taxonomy" id="3082113"/>
    <lineage>
        <taxon>Eukaryota</taxon>
        <taxon>Metazoa</taxon>
        <taxon>Chordata</taxon>
        <taxon>Craniata</taxon>
        <taxon>Vertebrata</taxon>
        <taxon>Euteleostomi</taxon>
        <taxon>Mammalia</taxon>
        <taxon>Eutheria</taxon>
        <taxon>Laurasiatheria</taxon>
        <taxon>Artiodactyla</taxon>
        <taxon>Ruminantia</taxon>
        <taxon>Pecora</taxon>
        <taxon>Cervidae</taxon>
        <taxon>Odocoileinae</taxon>
        <taxon>Rangifer</taxon>
    </lineage>
</organism>
<evidence type="ECO:0000313" key="7">
    <source>
        <dbReference type="Proteomes" id="UP001176941"/>
    </source>
</evidence>
<proteinExistence type="predicted"/>
<evidence type="ECO:0000256" key="2">
    <source>
        <dbReference type="ARBA" id="ARBA00022801"/>
    </source>
</evidence>
<feature type="domain" description="DEAD/DEAH-box helicase" evidence="5">
    <location>
        <begin position="74"/>
        <end position="127"/>
    </location>
</feature>
<sequence>MPTASGWRRLRASHVCWCSSPLASSHNNFRTSCANISVLPVYLLRRQQQDNRTSKKLEHLWEGGGPSSGSGTPAGADVLITTPARLMLHLHKRNVNLRRVRAVVVEEADTLCDTFYEQELLFVLDALLHQVEAGYVGGRASAAALDAATAASGGAEWREYIERKQQTRLELLDSLKRTGISMRPQTNVCALLPPAAASSVGAGAAAAAVADLRPQLQLVFVAATKTGALGRFLREELRGLQLTTVCAPDAHMTNPGVQQVFVRLAGEDRIGRLLEVLAEKEEDLTGEGGADGRASAEGKKTIVFCNTVNSCRQARVPPSGLFVCSSRCCCGRSNRGSSGTVRAFCGGSQCC</sequence>